<evidence type="ECO:0000256" key="1">
    <source>
        <dbReference type="SAM" id="MobiDB-lite"/>
    </source>
</evidence>
<dbReference type="EMBL" id="CADCUA010000432">
    <property type="protein sequence ID" value="CAA9331619.1"/>
    <property type="molecule type" value="Genomic_DNA"/>
</dbReference>
<proteinExistence type="predicted"/>
<feature type="compositionally biased region" description="Basic and acidic residues" evidence="1">
    <location>
        <begin position="124"/>
        <end position="133"/>
    </location>
</feature>
<sequence length="148" mass="16165">LQQAVRNADRTDPPADERDHRDHGVRRAVRRAQHDVFGGVGAHARDRHAARARLRPAAGDRVGDGRIPGARRHRRRDRCAARLCAVQRLQRVDAEPGLVHPGRVQFRGNAGTGDAGPDMGAADRFSRRPDARAARGAYPGDRGAARDV</sequence>
<gene>
    <name evidence="2" type="ORF">AVDCRST_MAG71-1813</name>
</gene>
<feature type="region of interest" description="Disordered" evidence="1">
    <location>
        <begin position="1"/>
        <end position="76"/>
    </location>
</feature>
<organism evidence="2">
    <name type="scientific">uncultured Lysobacter sp</name>
    <dbReference type="NCBI Taxonomy" id="271060"/>
    <lineage>
        <taxon>Bacteria</taxon>
        <taxon>Pseudomonadati</taxon>
        <taxon>Pseudomonadota</taxon>
        <taxon>Gammaproteobacteria</taxon>
        <taxon>Lysobacterales</taxon>
        <taxon>Lysobacteraceae</taxon>
        <taxon>Lysobacter</taxon>
        <taxon>environmental samples</taxon>
    </lineage>
</organism>
<accession>A0A6J4LG75</accession>
<name>A0A6J4LG75_9GAMM</name>
<feature type="non-terminal residue" evidence="2">
    <location>
        <position position="1"/>
    </location>
</feature>
<evidence type="ECO:0000313" key="2">
    <source>
        <dbReference type="EMBL" id="CAA9331619.1"/>
    </source>
</evidence>
<dbReference type="AlphaFoldDB" id="A0A6J4LG75"/>
<protein>
    <submittedName>
        <fullName evidence="2">ABC-type antimicrobial peptide transport system, permease component</fullName>
    </submittedName>
</protein>
<reference evidence="2" key="1">
    <citation type="submission" date="2020-02" db="EMBL/GenBank/DDBJ databases">
        <authorList>
            <person name="Meier V. D."/>
        </authorList>
    </citation>
    <scope>NUCLEOTIDE SEQUENCE</scope>
    <source>
        <strain evidence="2">AVDCRST_MAG71</strain>
    </source>
</reference>
<feature type="non-terminal residue" evidence="2">
    <location>
        <position position="148"/>
    </location>
</feature>
<feature type="region of interest" description="Disordered" evidence="1">
    <location>
        <begin position="100"/>
        <end position="148"/>
    </location>
</feature>
<feature type="compositionally biased region" description="Basic and acidic residues" evidence="1">
    <location>
        <begin position="7"/>
        <end position="22"/>
    </location>
</feature>